<dbReference type="Pfam" id="PF00989">
    <property type="entry name" value="PAS"/>
    <property type="match status" value="1"/>
</dbReference>
<dbReference type="Gene3D" id="3.30.565.10">
    <property type="entry name" value="Histidine kinase-like ATPase, C-terminal domain"/>
    <property type="match status" value="1"/>
</dbReference>
<evidence type="ECO:0000256" key="5">
    <source>
        <dbReference type="ARBA" id="ARBA00022741"/>
    </source>
</evidence>
<feature type="domain" description="PAS" evidence="10">
    <location>
        <begin position="222"/>
        <end position="281"/>
    </location>
</feature>
<keyword evidence="12" id="KW-1185">Reference proteome</keyword>
<keyword evidence="6" id="KW-0418">Kinase</keyword>
<gene>
    <name evidence="11" type="ORF">DB31_3423</name>
</gene>
<dbReference type="GO" id="GO:0006355">
    <property type="term" value="P:regulation of DNA-templated transcription"/>
    <property type="evidence" value="ECO:0007669"/>
    <property type="project" value="InterPro"/>
</dbReference>
<dbReference type="NCBIfam" id="TIGR00229">
    <property type="entry name" value="sensory_box"/>
    <property type="match status" value="1"/>
</dbReference>
<keyword evidence="7" id="KW-0067">ATP-binding</keyword>
<comment type="catalytic activity">
    <reaction evidence="1">
        <text>ATP + protein L-histidine = ADP + protein N-phospho-L-histidine.</text>
        <dbReference type="EC" id="2.7.13.3"/>
    </reaction>
</comment>
<dbReference type="InterPro" id="IPR004358">
    <property type="entry name" value="Sig_transdc_His_kin-like_C"/>
</dbReference>
<keyword evidence="4" id="KW-0808">Transferase</keyword>
<dbReference type="Gene3D" id="1.10.287.130">
    <property type="match status" value="1"/>
</dbReference>
<dbReference type="SUPFAM" id="SSF47384">
    <property type="entry name" value="Homodimeric domain of signal transducing histidine kinase"/>
    <property type="match status" value="1"/>
</dbReference>
<evidence type="ECO:0000259" key="10">
    <source>
        <dbReference type="PROSITE" id="PS50112"/>
    </source>
</evidence>
<evidence type="ECO:0000313" key="11">
    <source>
        <dbReference type="EMBL" id="KFE71293.1"/>
    </source>
</evidence>
<evidence type="ECO:0000256" key="6">
    <source>
        <dbReference type="ARBA" id="ARBA00022777"/>
    </source>
</evidence>
<dbReference type="GO" id="GO:0000155">
    <property type="term" value="F:phosphorelay sensor kinase activity"/>
    <property type="evidence" value="ECO:0007669"/>
    <property type="project" value="InterPro"/>
</dbReference>
<proteinExistence type="predicted"/>
<dbReference type="InterPro" id="IPR003661">
    <property type="entry name" value="HisK_dim/P_dom"/>
</dbReference>
<dbReference type="Pfam" id="PF00512">
    <property type="entry name" value="HisKA"/>
    <property type="match status" value="1"/>
</dbReference>
<dbReference type="AlphaFoldDB" id="A0A085WUD0"/>
<dbReference type="PANTHER" id="PTHR43065">
    <property type="entry name" value="SENSOR HISTIDINE KINASE"/>
    <property type="match status" value="1"/>
</dbReference>
<dbReference type="InterPro" id="IPR005467">
    <property type="entry name" value="His_kinase_dom"/>
</dbReference>
<evidence type="ECO:0000256" key="2">
    <source>
        <dbReference type="ARBA" id="ARBA00012438"/>
    </source>
</evidence>
<dbReference type="PROSITE" id="PS50109">
    <property type="entry name" value="HIS_KIN"/>
    <property type="match status" value="1"/>
</dbReference>
<dbReference type="InterPro" id="IPR000014">
    <property type="entry name" value="PAS"/>
</dbReference>
<accession>A0A085WUD0</accession>
<evidence type="ECO:0000256" key="7">
    <source>
        <dbReference type="ARBA" id="ARBA00022840"/>
    </source>
</evidence>
<organism evidence="11 12">
    <name type="scientific">Hyalangium minutum</name>
    <dbReference type="NCBI Taxonomy" id="394096"/>
    <lineage>
        <taxon>Bacteria</taxon>
        <taxon>Pseudomonadati</taxon>
        <taxon>Myxococcota</taxon>
        <taxon>Myxococcia</taxon>
        <taxon>Myxococcales</taxon>
        <taxon>Cystobacterineae</taxon>
        <taxon>Archangiaceae</taxon>
        <taxon>Hyalangium</taxon>
    </lineage>
</organism>
<dbReference type="SUPFAM" id="SSF55874">
    <property type="entry name" value="ATPase domain of HSP90 chaperone/DNA topoisomerase II/histidine kinase"/>
    <property type="match status" value="1"/>
</dbReference>
<keyword evidence="8" id="KW-0902">Two-component regulatory system</keyword>
<evidence type="ECO:0000256" key="4">
    <source>
        <dbReference type="ARBA" id="ARBA00022679"/>
    </source>
</evidence>
<keyword evidence="3" id="KW-0597">Phosphoprotein</keyword>
<evidence type="ECO:0000313" key="12">
    <source>
        <dbReference type="Proteomes" id="UP000028725"/>
    </source>
</evidence>
<dbReference type="SMART" id="SM00387">
    <property type="entry name" value="HATPase_c"/>
    <property type="match status" value="1"/>
</dbReference>
<dbReference type="InterPro" id="IPR036097">
    <property type="entry name" value="HisK_dim/P_sf"/>
</dbReference>
<dbReference type="Gene3D" id="3.30.450.20">
    <property type="entry name" value="PAS domain"/>
    <property type="match status" value="1"/>
</dbReference>
<dbReference type="EC" id="2.7.13.3" evidence="2"/>
<evidence type="ECO:0000256" key="8">
    <source>
        <dbReference type="ARBA" id="ARBA00023012"/>
    </source>
</evidence>
<dbReference type="CDD" id="cd00130">
    <property type="entry name" value="PAS"/>
    <property type="match status" value="1"/>
</dbReference>
<dbReference type="PRINTS" id="PR00344">
    <property type="entry name" value="BCTRLSENSOR"/>
</dbReference>
<evidence type="ECO:0000256" key="3">
    <source>
        <dbReference type="ARBA" id="ARBA00022553"/>
    </source>
</evidence>
<sequence>MLLLLVYTACFGLYSLHHETVEAVAHARRETLRKVAEEMTQLQSSLDYLLHAGNLAAVRESVSSQGHNVQLQMGLLVDDQQQVLASTRLVLVGRPAREAWPELELPENVRRRQEALEHLTGVVEISADGRYIIGYYPVSLSFGQPRRMGYLFFQHDLTQLESASRYYAERSVLRSTLLLLVIAGATGLGVQLLLGRRIQRLVAATQGMAEQIGRSHQKLQENEHRFQTLVERTPDAVFVHREGRIVFLNPAAGALVGHERVEALVGRNLAELVQPGDEEVLTGPVEAQGVREVLWLHASGQQVLGEAVTFPLVFEGQPARVSIVRDVTERKHLREKLQTADRMAAIGSLAAGVAHEINNPLSFTLSNVRFIRDELKSLLEEGRVQEQERLKEVLDASEEALTGADRVSEIVTDLRRFTRGDDGKKAPVNLHAVLDLCGSIARSQLRHRAQLVKVYGELPPVQGSESRLGQLFLNLIINAAQAIPEGGDAKVHEVRLTTWREGADQVVVEVRDTGVGIPPEHLRRLFDPFFTTKPAGVGTGLGLSICHGIVKGMGGRITVESEPGRGTAFRVFLPIGEPEAAPGP</sequence>
<dbReference type="GO" id="GO:0005524">
    <property type="term" value="F:ATP binding"/>
    <property type="evidence" value="ECO:0007669"/>
    <property type="project" value="UniProtKB-KW"/>
</dbReference>
<dbReference type="CDD" id="cd00082">
    <property type="entry name" value="HisKA"/>
    <property type="match status" value="1"/>
</dbReference>
<dbReference type="SMART" id="SM00388">
    <property type="entry name" value="HisKA"/>
    <property type="match status" value="1"/>
</dbReference>
<dbReference type="InterPro" id="IPR035965">
    <property type="entry name" value="PAS-like_dom_sf"/>
</dbReference>
<keyword evidence="5" id="KW-0547">Nucleotide-binding</keyword>
<dbReference type="Proteomes" id="UP000028725">
    <property type="component" value="Unassembled WGS sequence"/>
</dbReference>
<dbReference type="PATRIC" id="fig|394096.3.peg.1073"/>
<dbReference type="PROSITE" id="PS50112">
    <property type="entry name" value="PAS"/>
    <property type="match status" value="1"/>
</dbReference>
<reference evidence="11 12" key="1">
    <citation type="submission" date="2014-04" db="EMBL/GenBank/DDBJ databases">
        <title>Genome assembly of Hyalangium minutum DSM 14724.</title>
        <authorList>
            <person name="Sharma G."/>
            <person name="Subramanian S."/>
        </authorList>
    </citation>
    <scope>NUCLEOTIDE SEQUENCE [LARGE SCALE GENOMIC DNA]</scope>
    <source>
        <strain evidence="11 12">DSM 14724</strain>
    </source>
</reference>
<name>A0A085WUD0_9BACT</name>
<feature type="domain" description="Histidine kinase" evidence="9">
    <location>
        <begin position="352"/>
        <end position="577"/>
    </location>
</feature>
<evidence type="ECO:0000259" key="9">
    <source>
        <dbReference type="PROSITE" id="PS50109"/>
    </source>
</evidence>
<protein>
    <recommendedName>
        <fullName evidence="2">histidine kinase</fullName>
        <ecNumber evidence="2">2.7.13.3</ecNumber>
    </recommendedName>
</protein>
<dbReference type="InterPro" id="IPR036890">
    <property type="entry name" value="HATPase_C_sf"/>
</dbReference>
<dbReference type="PANTHER" id="PTHR43065:SF50">
    <property type="entry name" value="HISTIDINE KINASE"/>
    <property type="match status" value="1"/>
</dbReference>
<dbReference type="EMBL" id="JMCB01000002">
    <property type="protein sequence ID" value="KFE71293.1"/>
    <property type="molecule type" value="Genomic_DNA"/>
</dbReference>
<evidence type="ECO:0000256" key="1">
    <source>
        <dbReference type="ARBA" id="ARBA00000085"/>
    </source>
</evidence>
<comment type="caution">
    <text evidence="11">The sequence shown here is derived from an EMBL/GenBank/DDBJ whole genome shotgun (WGS) entry which is preliminary data.</text>
</comment>
<dbReference type="STRING" id="394096.DB31_3423"/>
<dbReference type="InterPro" id="IPR013767">
    <property type="entry name" value="PAS_fold"/>
</dbReference>
<dbReference type="Pfam" id="PF02518">
    <property type="entry name" value="HATPase_c"/>
    <property type="match status" value="1"/>
</dbReference>
<dbReference type="SUPFAM" id="SSF55785">
    <property type="entry name" value="PYP-like sensor domain (PAS domain)"/>
    <property type="match status" value="1"/>
</dbReference>
<dbReference type="SMART" id="SM00091">
    <property type="entry name" value="PAS"/>
    <property type="match status" value="1"/>
</dbReference>
<dbReference type="InterPro" id="IPR003594">
    <property type="entry name" value="HATPase_dom"/>
</dbReference>